<evidence type="ECO:0000313" key="3">
    <source>
        <dbReference type="Proteomes" id="UP000186817"/>
    </source>
</evidence>
<dbReference type="GO" id="GO:0004827">
    <property type="term" value="F:proline-tRNA ligase activity"/>
    <property type="evidence" value="ECO:0007669"/>
    <property type="project" value="InterPro"/>
</dbReference>
<dbReference type="GO" id="GO:0005737">
    <property type="term" value="C:cytoplasm"/>
    <property type="evidence" value="ECO:0007669"/>
    <property type="project" value="InterPro"/>
</dbReference>
<reference evidence="2 3" key="1">
    <citation type="submission" date="2016-02" db="EMBL/GenBank/DDBJ databases">
        <title>Genome analysis of coral dinoflagellate symbionts highlights evolutionary adaptations to a symbiotic lifestyle.</title>
        <authorList>
            <person name="Aranda M."/>
            <person name="Li Y."/>
            <person name="Liew Y.J."/>
            <person name="Baumgarten S."/>
            <person name="Simakov O."/>
            <person name="Wilson M."/>
            <person name="Piel J."/>
            <person name="Ashoor H."/>
            <person name="Bougouffa S."/>
            <person name="Bajic V.B."/>
            <person name="Ryu T."/>
            <person name="Ravasi T."/>
            <person name="Bayer T."/>
            <person name="Micklem G."/>
            <person name="Kim H."/>
            <person name="Bhak J."/>
            <person name="Lajeunesse T.C."/>
            <person name="Voolstra C.R."/>
        </authorList>
    </citation>
    <scope>NUCLEOTIDE SEQUENCE [LARGE SCALE GENOMIC DNA]</scope>
    <source>
        <strain evidence="2 3">CCMP2467</strain>
    </source>
</reference>
<dbReference type="Pfam" id="PF09180">
    <property type="entry name" value="ProRS-C_1"/>
    <property type="match status" value="1"/>
</dbReference>
<evidence type="ECO:0000259" key="1">
    <source>
        <dbReference type="SMART" id="SM00946"/>
    </source>
</evidence>
<gene>
    <name evidence="2" type="primary">proS</name>
    <name evidence="2" type="ORF">AK812_SmicGene1082</name>
</gene>
<protein>
    <submittedName>
        <fullName evidence="2">Proline--tRNA ligase</fullName>
    </submittedName>
</protein>
<dbReference type="InterPro" id="IPR016061">
    <property type="entry name" value="Pro-tRNA_ligase_II_C"/>
</dbReference>
<dbReference type="OrthoDB" id="1676514at2759"/>
<keyword evidence="2" id="KW-0436">Ligase</keyword>
<name>A0A1Q9F543_SYMMI</name>
<dbReference type="Gene3D" id="3.30.110.30">
    <property type="entry name" value="C-terminal domain of ProRS"/>
    <property type="match status" value="1"/>
</dbReference>
<sequence length="165" mass="18621">MVAAAPISRLRRYGSFRKEGVHVDDRLGLKPGKKFFEWARGTAMGKLRTGGDKFKVSLGESAAAEVQEALQGMKKELQSRSEELKQRLTFRIESRADFDARLKEKTTGMLLVPWGGDDDDEDRLQEETGVTLRCYPMQQDELPPDQVCPLTGKPSRIWAIFALAY</sequence>
<dbReference type="Proteomes" id="UP000186817">
    <property type="component" value="Unassembled WGS sequence"/>
</dbReference>
<evidence type="ECO:0000313" key="2">
    <source>
        <dbReference type="EMBL" id="OLQ14767.1"/>
    </source>
</evidence>
<feature type="domain" description="Proline-tRNA ligase class II C-terminal" evidence="1">
    <location>
        <begin position="95"/>
        <end position="165"/>
    </location>
</feature>
<organism evidence="2 3">
    <name type="scientific">Symbiodinium microadriaticum</name>
    <name type="common">Dinoflagellate</name>
    <name type="synonym">Zooxanthella microadriatica</name>
    <dbReference type="NCBI Taxonomy" id="2951"/>
    <lineage>
        <taxon>Eukaryota</taxon>
        <taxon>Sar</taxon>
        <taxon>Alveolata</taxon>
        <taxon>Dinophyceae</taxon>
        <taxon>Suessiales</taxon>
        <taxon>Symbiodiniaceae</taxon>
        <taxon>Symbiodinium</taxon>
    </lineage>
</organism>
<dbReference type="EMBL" id="LSRX01000011">
    <property type="protein sequence ID" value="OLQ14767.1"/>
    <property type="molecule type" value="Genomic_DNA"/>
</dbReference>
<dbReference type="SUPFAM" id="SSF64586">
    <property type="entry name" value="C-terminal domain of ProRS"/>
    <property type="match status" value="1"/>
</dbReference>
<dbReference type="GO" id="GO:0005524">
    <property type="term" value="F:ATP binding"/>
    <property type="evidence" value="ECO:0007669"/>
    <property type="project" value="InterPro"/>
</dbReference>
<dbReference type="GO" id="GO:0006433">
    <property type="term" value="P:prolyl-tRNA aminoacylation"/>
    <property type="evidence" value="ECO:0007669"/>
    <property type="project" value="InterPro"/>
</dbReference>
<dbReference type="AlphaFoldDB" id="A0A1Q9F543"/>
<keyword evidence="3" id="KW-1185">Reference proteome</keyword>
<proteinExistence type="predicted"/>
<dbReference type="InterPro" id="IPR017449">
    <property type="entry name" value="Pro-tRNA_synth_II"/>
</dbReference>
<accession>A0A1Q9F543</accession>
<comment type="caution">
    <text evidence="2">The sequence shown here is derived from an EMBL/GenBank/DDBJ whole genome shotgun (WGS) entry which is preliminary data.</text>
</comment>
<dbReference type="SMART" id="SM00946">
    <property type="entry name" value="ProRS-C_1"/>
    <property type="match status" value="1"/>
</dbReference>